<keyword evidence="2" id="KW-0040">ANK repeat</keyword>
<evidence type="ECO:0000259" key="4">
    <source>
        <dbReference type="Pfam" id="PF13962"/>
    </source>
</evidence>
<dbReference type="OrthoDB" id="1435691at2759"/>
<feature type="transmembrane region" description="Helical" evidence="3">
    <location>
        <begin position="387"/>
        <end position="407"/>
    </location>
</feature>
<name>A0A834VXU2_9FABA</name>
<keyword evidence="3" id="KW-0812">Transmembrane</keyword>
<comment type="caution">
    <text evidence="5">The sequence shown here is derived from an EMBL/GenBank/DDBJ whole genome shotgun (WGS) entry which is preliminary data.</text>
</comment>
<reference evidence="5" key="1">
    <citation type="submission" date="2020-09" db="EMBL/GenBank/DDBJ databases">
        <title>Genome-Enabled Discovery of Anthraquinone Biosynthesis in Senna tora.</title>
        <authorList>
            <person name="Kang S.-H."/>
            <person name="Pandey R.P."/>
            <person name="Lee C.-M."/>
            <person name="Sim J.-S."/>
            <person name="Jeong J.-T."/>
            <person name="Choi B.-S."/>
            <person name="Jung M."/>
            <person name="Ginzburg D."/>
            <person name="Zhao K."/>
            <person name="Won S.Y."/>
            <person name="Oh T.-J."/>
            <person name="Yu Y."/>
            <person name="Kim N.-H."/>
            <person name="Lee O.R."/>
            <person name="Lee T.-H."/>
            <person name="Bashyal P."/>
            <person name="Kim T.-S."/>
            <person name="Lee W.-H."/>
            <person name="Kawkins C."/>
            <person name="Kim C.-K."/>
            <person name="Kim J.S."/>
            <person name="Ahn B.O."/>
            <person name="Rhee S.Y."/>
            <person name="Sohng J.K."/>
        </authorList>
    </citation>
    <scope>NUCLEOTIDE SEQUENCE</scope>
    <source>
        <tissue evidence="5">Leaf</tissue>
    </source>
</reference>
<dbReference type="PANTHER" id="PTHR24177">
    <property type="entry name" value="CASKIN"/>
    <property type="match status" value="1"/>
</dbReference>
<organism evidence="5 6">
    <name type="scientific">Senna tora</name>
    <dbReference type="NCBI Taxonomy" id="362788"/>
    <lineage>
        <taxon>Eukaryota</taxon>
        <taxon>Viridiplantae</taxon>
        <taxon>Streptophyta</taxon>
        <taxon>Embryophyta</taxon>
        <taxon>Tracheophyta</taxon>
        <taxon>Spermatophyta</taxon>
        <taxon>Magnoliopsida</taxon>
        <taxon>eudicotyledons</taxon>
        <taxon>Gunneridae</taxon>
        <taxon>Pentapetalae</taxon>
        <taxon>rosids</taxon>
        <taxon>fabids</taxon>
        <taxon>Fabales</taxon>
        <taxon>Fabaceae</taxon>
        <taxon>Caesalpinioideae</taxon>
        <taxon>Cassia clade</taxon>
        <taxon>Senna</taxon>
    </lineage>
</organism>
<feature type="transmembrane region" description="Helical" evidence="3">
    <location>
        <begin position="427"/>
        <end position="450"/>
    </location>
</feature>
<evidence type="ECO:0000256" key="1">
    <source>
        <dbReference type="ARBA" id="ARBA00004413"/>
    </source>
</evidence>
<evidence type="ECO:0000313" key="6">
    <source>
        <dbReference type="Proteomes" id="UP000634136"/>
    </source>
</evidence>
<protein>
    <submittedName>
        <fullName evidence="5">Ankyrin repeat-containing protein NPR4-like isoform X1</fullName>
    </submittedName>
</protein>
<dbReference type="EMBL" id="JAAIUW010000043">
    <property type="protein sequence ID" value="KAF7801037.1"/>
    <property type="molecule type" value="Genomic_DNA"/>
</dbReference>
<evidence type="ECO:0000313" key="5">
    <source>
        <dbReference type="EMBL" id="KAF7801037.1"/>
    </source>
</evidence>
<dbReference type="GO" id="GO:0005886">
    <property type="term" value="C:plasma membrane"/>
    <property type="evidence" value="ECO:0007669"/>
    <property type="project" value="UniProtKB-SubCell"/>
</dbReference>
<keyword evidence="3" id="KW-1133">Transmembrane helix</keyword>
<dbReference type="PROSITE" id="PS50297">
    <property type="entry name" value="ANK_REP_REGION"/>
    <property type="match status" value="1"/>
</dbReference>
<dbReference type="Pfam" id="PF12796">
    <property type="entry name" value="Ank_2"/>
    <property type="match status" value="1"/>
</dbReference>
<gene>
    <name evidence="5" type="ORF">G2W53_044673</name>
</gene>
<dbReference type="Pfam" id="PF13962">
    <property type="entry name" value="PGG"/>
    <property type="match status" value="1"/>
</dbReference>
<sequence length="564" mass="62856">MEAHPNALGARINDYGQTALHMAASLGHVRMVEELVGLMEPQYLKIVDDDGFTPLAIAACNSGHLRLAQCMVNKNCNILTIPIKKQNLLPVTLALQPSYNEMGYYLYSLTPLELLKAENGIQGVRLLYWCFRMGELGVALDLLKKCQELVFAQRSNGKIPILNIAGMPSIFSNGSGLVFWKRWIYNCASLLVKFISKAYNMLGMKEIYKMKLVHAQATQILKLLCEKVSVLESEEDCIKVFNGMCDAAREGNAEFVVELSKASPPLIQRSTDNLWSIFFYAIACRQAEVFSLIHGLRFKHGLATSIDRSKNTMLHVAANLAPSSKLNRISGPAFQMQSELQWFKEVENVVPQGYRVHQNFDGMQAEDLFKENHTKLRKEGEKWMKETASSCSVVGAFVVTIMFATAFTVPGGDNQDSGYPMFMEKKLFILFLISDALSLFSSATSVLMFLGILTSRYAEEDFLISLPTKLIIGLSTLFLSIATIMIAFSSTILLMLQQASHSWVYLPIIILSSVPVTLFVLLQFPLLVQMISSTYGPGMFKRNMKPWIGGPDILEGSRAKIKGA</sequence>
<dbReference type="SMART" id="SM00248">
    <property type="entry name" value="ANK"/>
    <property type="match status" value="2"/>
</dbReference>
<dbReference type="AlphaFoldDB" id="A0A834VXU2"/>
<evidence type="ECO:0000256" key="2">
    <source>
        <dbReference type="PROSITE-ProRule" id="PRU00023"/>
    </source>
</evidence>
<dbReference type="InterPro" id="IPR036770">
    <property type="entry name" value="Ankyrin_rpt-contain_sf"/>
</dbReference>
<keyword evidence="6" id="KW-1185">Reference proteome</keyword>
<comment type="subcellular location">
    <subcellularLocation>
        <location evidence="1">Cell membrane</location>
        <topology evidence="1">Peripheral membrane protein</topology>
        <orientation evidence="1">Cytoplasmic side</orientation>
    </subcellularLocation>
</comment>
<accession>A0A834VXU2</accession>
<dbReference type="InterPro" id="IPR026961">
    <property type="entry name" value="PGG_dom"/>
</dbReference>
<keyword evidence="3" id="KW-0472">Membrane</keyword>
<feature type="domain" description="PGG" evidence="4">
    <location>
        <begin position="381"/>
        <end position="493"/>
    </location>
</feature>
<dbReference type="PROSITE" id="PS50088">
    <property type="entry name" value="ANK_REPEAT"/>
    <property type="match status" value="1"/>
</dbReference>
<dbReference type="InterPro" id="IPR002110">
    <property type="entry name" value="Ankyrin_rpt"/>
</dbReference>
<dbReference type="Proteomes" id="UP000634136">
    <property type="component" value="Unassembled WGS sequence"/>
</dbReference>
<feature type="transmembrane region" description="Helical" evidence="3">
    <location>
        <begin position="470"/>
        <end position="496"/>
    </location>
</feature>
<dbReference type="SUPFAM" id="SSF48403">
    <property type="entry name" value="Ankyrin repeat"/>
    <property type="match status" value="1"/>
</dbReference>
<proteinExistence type="predicted"/>
<feature type="repeat" description="ANK" evidence="2">
    <location>
        <begin position="15"/>
        <end position="36"/>
    </location>
</feature>
<dbReference type="Gene3D" id="1.25.40.20">
    <property type="entry name" value="Ankyrin repeat-containing domain"/>
    <property type="match status" value="1"/>
</dbReference>
<dbReference type="PANTHER" id="PTHR24177:SF329">
    <property type="entry name" value="ANKYRIN REPEAT PROTEIN"/>
    <property type="match status" value="1"/>
</dbReference>
<evidence type="ECO:0000256" key="3">
    <source>
        <dbReference type="SAM" id="Phobius"/>
    </source>
</evidence>
<feature type="transmembrane region" description="Helical" evidence="3">
    <location>
        <begin position="502"/>
        <end position="522"/>
    </location>
</feature>